<dbReference type="AlphaFoldDB" id="A0A2K3KQM4"/>
<gene>
    <name evidence="1" type="ORF">L195_g056248</name>
</gene>
<accession>A0A2K3KQM4</accession>
<evidence type="ECO:0000313" key="1">
    <source>
        <dbReference type="EMBL" id="PNX68579.1"/>
    </source>
</evidence>
<dbReference type="Proteomes" id="UP000236291">
    <property type="component" value="Unassembled WGS sequence"/>
</dbReference>
<organism evidence="1 2">
    <name type="scientific">Trifolium pratense</name>
    <name type="common">Red clover</name>
    <dbReference type="NCBI Taxonomy" id="57577"/>
    <lineage>
        <taxon>Eukaryota</taxon>
        <taxon>Viridiplantae</taxon>
        <taxon>Streptophyta</taxon>
        <taxon>Embryophyta</taxon>
        <taxon>Tracheophyta</taxon>
        <taxon>Spermatophyta</taxon>
        <taxon>Magnoliopsida</taxon>
        <taxon>eudicotyledons</taxon>
        <taxon>Gunneridae</taxon>
        <taxon>Pentapetalae</taxon>
        <taxon>rosids</taxon>
        <taxon>fabids</taxon>
        <taxon>Fabales</taxon>
        <taxon>Fabaceae</taxon>
        <taxon>Papilionoideae</taxon>
        <taxon>50 kb inversion clade</taxon>
        <taxon>NPAAA clade</taxon>
        <taxon>Hologalegina</taxon>
        <taxon>IRL clade</taxon>
        <taxon>Trifolieae</taxon>
        <taxon>Trifolium</taxon>
    </lineage>
</organism>
<sequence>MERVLAEALRDQRSLGRQSDGAWKAVAYNVVADVLSSRFNVQLIGDNVKN</sequence>
<name>A0A2K3KQM4_TRIPR</name>
<reference evidence="1 2" key="1">
    <citation type="journal article" date="2014" name="Am. J. Bot.">
        <title>Genome assembly and annotation for red clover (Trifolium pratense; Fabaceae).</title>
        <authorList>
            <person name="Istvanek J."/>
            <person name="Jaros M."/>
            <person name="Krenek A."/>
            <person name="Repkova J."/>
        </authorList>
    </citation>
    <scope>NUCLEOTIDE SEQUENCE [LARGE SCALE GENOMIC DNA]</scope>
    <source>
        <strain evidence="2">cv. Tatra</strain>
        <tissue evidence="1">Young leaves</tissue>
    </source>
</reference>
<proteinExistence type="predicted"/>
<evidence type="ECO:0000313" key="2">
    <source>
        <dbReference type="Proteomes" id="UP000236291"/>
    </source>
</evidence>
<reference evidence="1 2" key="2">
    <citation type="journal article" date="2017" name="Front. Plant Sci.">
        <title>Gene Classification and Mining of Molecular Markers Useful in Red Clover (Trifolium pratense) Breeding.</title>
        <authorList>
            <person name="Istvanek J."/>
            <person name="Dluhosova J."/>
            <person name="Dluhos P."/>
            <person name="Patkova L."/>
            <person name="Nedelnik J."/>
            <person name="Repkova J."/>
        </authorList>
    </citation>
    <scope>NUCLEOTIDE SEQUENCE [LARGE SCALE GENOMIC DNA]</scope>
    <source>
        <strain evidence="2">cv. Tatra</strain>
        <tissue evidence="1">Young leaves</tissue>
    </source>
</reference>
<protein>
    <submittedName>
        <fullName evidence="1">Uncharacterized protein</fullName>
    </submittedName>
</protein>
<dbReference type="EMBL" id="ASHM01105826">
    <property type="protein sequence ID" value="PNX68579.1"/>
    <property type="molecule type" value="Genomic_DNA"/>
</dbReference>
<comment type="caution">
    <text evidence="1">The sequence shown here is derived from an EMBL/GenBank/DDBJ whole genome shotgun (WGS) entry which is preliminary data.</text>
</comment>